<sequence length="116" mass="13023">MKLQSIPINYRHWMLVIWLLALLIGSLLPLSGSPSIQHGDKIQHFIGYAVLAILIFRVRTRVGLAFALATTFGVLIEFAQGLTPWRSFDPADMLANALGALLGLSVWYWCSRRKID</sequence>
<dbReference type="RefSeq" id="WP_348945037.1">
    <property type="nucleotide sequence ID" value="NZ_CP157355.1"/>
</dbReference>
<dbReference type="PANTHER" id="PTHR28008:SF1">
    <property type="entry name" value="DOMAIN PROTEIN, PUTATIVE (AFU_ORTHOLOGUE AFUA_3G10980)-RELATED"/>
    <property type="match status" value="1"/>
</dbReference>
<feature type="transmembrane region" description="Helical" evidence="1">
    <location>
        <begin position="42"/>
        <end position="58"/>
    </location>
</feature>
<feature type="transmembrane region" description="Helical" evidence="1">
    <location>
        <begin position="93"/>
        <end position="110"/>
    </location>
</feature>
<feature type="domain" description="VanZ-like" evidence="2">
    <location>
        <begin position="36"/>
        <end position="109"/>
    </location>
</feature>
<dbReference type="PANTHER" id="PTHR28008">
    <property type="entry name" value="DOMAIN PROTEIN, PUTATIVE (AFU_ORTHOLOGUE AFUA_3G10980)-RELATED"/>
    <property type="match status" value="1"/>
</dbReference>
<evidence type="ECO:0000259" key="2">
    <source>
        <dbReference type="Pfam" id="PF04892"/>
    </source>
</evidence>
<dbReference type="KEGG" id="cmav:ABHF33_16865"/>
<reference evidence="3" key="1">
    <citation type="submission" date="2024-05" db="EMBL/GenBank/DDBJ databases">
        <authorList>
            <person name="Yang L."/>
            <person name="Pan L."/>
        </authorList>
    </citation>
    <scope>NUCLEOTIDE SEQUENCE</scope>
    <source>
        <strain evidence="3">FCG-7</strain>
    </source>
</reference>
<proteinExistence type="predicted"/>
<gene>
    <name evidence="3" type="ORF">ABHF33_16865</name>
</gene>
<organism evidence="3">
    <name type="scientific">Chitinibacter mangrovi</name>
    <dbReference type="NCBI Taxonomy" id="3153927"/>
    <lineage>
        <taxon>Bacteria</taxon>
        <taxon>Pseudomonadati</taxon>
        <taxon>Pseudomonadota</taxon>
        <taxon>Betaproteobacteria</taxon>
        <taxon>Neisseriales</taxon>
        <taxon>Chitinibacteraceae</taxon>
        <taxon>Chitinibacter</taxon>
    </lineage>
</organism>
<keyword evidence="1" id="KW-0472">Membrane</keyword>
<evidence type="ECO:0000256" key="1">
    <source>
        <dbReference type="SAM" id="Phobius"/>
    </source>
</evidence>
<dbReference type="EMBL" id="CP157355">
    <property type="protein sequence ID" value="XBM00699.1"/>
    <property type="molecule type" value="Genomic_DNA"/>
</dbReference>
<dbReference type="AlphaFoldDB" id="A0AAU7FA06"/>
<dbReference type="Pfam" id="PF04892">
    <property type="entry name" value="VanZ"/>
    <property type="match status" value="1"/>
</dbReference>
<dbReference type="InterPro" id="IPR006976">
    <property type="entry name" value="VanZ-like"/>
</dbReference>
<feature type="transmembrane region" description="Helical" evidence="1">
    <location>
        <begin position="63"/>
        <end position="81"/>
    </location>
</feature>
<keyword evidence="1" id="KW-1133">Transmembrane helix</keyword>
<name>A0AAU7FA06_9NEIS</name>
<accession>A0AAU7FA06</accession>
<evidence type="ECO:0000313" key="3">
    <source>
        <dbReference type="EMBL" id="XBM00699.1"/>
    </source>
</evidence>
<dbReference type="NCBIfam" id="NF037970">
    <property type="entry name" value="vanZ_1"/>
    <property type="match status" value="1"/>
</dbReference>
<protein>
    <submittedName>
        <fullName evidence="3">VanZ family protein</fullName>
    </submittedName>
</protein>
<keyword evidence="1" id="KW-0812">Transmembrane</keyword>